<sequence length="176" mass="19698">MMVNPRFHLLEPGAQSWCPEWLRAYSHLGAFRCGDAVDERDNRDNRTKEYQEHSSTTARAPGLSAQQHVSSIVGLVAKDHDHGRARPAPQAKMSQKSGRHSPSPATIKLSSMGPRKGEIGKTAYHRSILRAYGVLMEEEHILNESQSNRRACPRSRPAEPAWSSRRETSEQGYILG</sequence>
<dbReference type="EMBL" id="JACBAE010001250">
    <property type="protein sequence ID" value="KAF7169056.1"/>
    <property type="molecule type" value="Genomic_DNA"/>
</dbReference>
<feature type="compositionally biased region" description="Basic and acidic residues" evidence="1">
    <location>
        <begin position="38"/>
        <end position="52"/>
    </location>
</feature>
<organism evidence="2 3">
    <name type="scientific">Aspergillus felis</name>
    <dbReference type="NCBI Taxonomy" id="1287682"/>
    <lineage>
        <taxon>Eukaryota</taxon>
        <taxon>Fungi</taxon>
        <taxon>Dikarya</taxon>
        <taxon>Ascomycota</taxon>
        <taxon>Pezizomycotina</taxon>
        <taxon>Eurotiomycetes</taxon>
        <taxon>Eurotiomycetidae</taxon>
        <taxon>Eurotiales</taxon>
        <taxon>Aspergillaceae</taxon>
        <taxon>Aspergillus</taxon>
        <taxon>Aspergillus subgen. Fumigati</taxon>
    </lineage>
</organism>
<dbReference type="Proteomes" id="UP000654922">
    <property type="component" value="Unassembled WGS sequence"/>
</dbReference>
<proteinExistence type="predicted"/>
<evidence type="ECO:0000313" key="3">
    <source>
        <dbReference type="Proteomes" id="UP000654922"/>
    </source>
</evidence>
<feature type="region of interest" description="Disordered" evidence="1">
    <location>
        <begin position="38"/>
        <end position="118"/>
    </location>
</feature>
<comment type="caution">
    <text evidence="2">The sequence shown here is derived from an EMBL/GenBank/DDBJ whole genome shotgun (WGS) entry which is preliminary data.</text>
</comment>
<evidence type="ECO:0000313" key="2">
    <source>
        <dbReference type="EMBL" id="KAF7169056.1"/>
    </source>
</evidence>
<accession>A0A8H6QBK4</accession>
<name>A0A8H6QBK4_9EURO</name>
<feature type="compositionally biased region" description="Polar residues" evidence="1">
    <location>
        <begin position="53"/>
        <end position="70"/>
    </location>
</feature>
<protein>
    <submittedName>
        <fullName evidence="2">Uncharacterized protein</fullName>
    </submittedName>
</protein>
<feature type="region of interest" description="Disordered" evidence="1">
    <location>
        <begin position="144"/>
        <end position="176"/>
    </location>
</feature>
<reference evidence="2" key="1">
    <citation type="submission" date="2020-06" db="EMBL/GenBank/DDBJ databases">
        <title>Draft genome sequences of strains closely related to Aspergillus parafelis and Aspergillus hiratsukae.</title>
        <authorList>
            <person name="Dos Santos R.A.C."/>
            <person name="Rivero-Menendez O."/>
            <person name="Steenwyk J.L."/>
            <person name="Mead M.E."/>
            <person name="Goldman G.H."/>
            <person name="Alastruey-Izquierdo A."/>
            <person name="Rokas A."/>
        </authorList>
    </citation>
    <scope>NUCLEOTIDE SEQUENCE</scope>
    <source>
        <strain evidence="2">CNM-CM5623</strain>
    </source>
</reference>
<gene>
    <name evidence="2" type="ORF">CNMCM5623_001888</name>
</gene>
<dbReference type="AlphaFoldDB" id="A0A8H6QBK4"/>
<evidence type="ECO:0000256" key="1">
    <source>
        <dbReference type="SAM" id="MobiDB-lite"/>
    </source>
</evidence>